<dbReference type="Proteomes" id="UP000307244">
    <property type="component" value="Unassembled WGS sequence"/>
</dbReference>
<dbReference type="AlphaFoldDB" id="A0A4U1CG20"/>
<dbReference type="RefSeq" id="WP_136836347.1">
    <property type="nucleotide sequence ID" value="NZ_SWBQ01000003.1"/>
</dbReference>
<accession>A0A4U1CG20</accession>
<comment type="caution">
    <text evidence="1">The sequence shown here is derived from an EMBL/GenBank/DDBJ whole genome shotgun (WGS) entry which is preliminary data.</text>
</comment>
<proteinExistence type="predicted"/>
<sequence length="76" mass="8703">MEKQATSITPDLQQFIDTFQPNKFKLMARGIEVRGINNMHNTITQAKNLIEKLGLKLIIQHNAEMLSYGGFEVNNR</sequence>
<organism evidence="1 2">
    <name type="scientific">Pedobacter frigoris</name>
    <dbReference type="NCBI Taxonomy" id="2571272"/>
    <lineage>
        <taxon>Bacteria</taxon>
        <taxon>Pseudomonadati</taxon>
        <taxon>Bacteroidota</taxon>
        <taxon>Sphingobacteriia</taxon>
        <taxon>Sphingobacteriales</taxon>
        <taxon>Sphingobacteriaceae</taxon>
        <taxon>Pedobacter</taxon>
    </lineage>
</organism>
<dbReference type="OrthoDB" id="771317at2"/>
<protein>
    <submittedName>
        <fullName evidence="1">Uncharacterized protein</fullName>
    </submittedName>
</protein>
<dbReference type="EMBL" id="SWBQ01000003">
    <property type="protein sequence ID" value="TKC06088.1"/>
    <property type="molecule type" value="Genomic_DNA"/>
</dbReference>
<keyword evidence="2" id="KW-1185">Reference proteome</keyword>
<evidence type="ECO:0000313" key="2">
    <source>
        <dbReference type="Proteomes" id="UP000307244"/>
    </source>
</evidence>
<evidence type="ECO:0000313" key="1">
    <source>
        <dbReference type="EMBL" id="TKC06088.1"/>
    </source>
</evidence>
<name>A0A4U1CG20_9SPHI</name>
<reference evidence="1 2" key="1">
    <citation type="submission" date="2019-04" db="EMBL/GenBank/DDBJ databases">
        <title>Pedobacter sp. RP-3-15 sp. nov., isolated from Arctic soil.</title>
        <authorList>
            <person name="Dahal R.H."/>
            <person name="Kim D.-U."/>
        </authorList>
    </citation>
    <scope>NUCLEOTIDE SEQUENCE [LARGE SCALE GENOMIC DNA]</scope>
    <source>
        <strain evidence="1 2">RP-3-15</strain>
    </source>
</reference>
<gene>
    <name evidence="1" type="ORF">FA047_12215</name>
</gene>